<feature type="transmembrane region" description="Helical" evidence="8">
    <location>
        <begin position="12"/>
        <end position="31"/>
    </location>
</feature>
<evidence type="ECO:0000256" key="5">
    <source>
        <dbReference type="ARBA" id="ARBA00022692"/>
    </source>
</evidence>
<evidence type="ECO:0000256" key="7">
    <source>
        <dbReference type="ARBA" id="ARBA00023136"/>
    </source>
</evidence>
<evidence type="ECO:0000256" key="1">
    <source>
        <dbReference type="ARBA" id="ARBA00004377"/>
    </source>
</evidence>
<evidence type="ECO:0000256" key="8">
    <source>
        <dbReference type="SAM" id="Phobius"/>
    </source>
</evidence>
<evidence type="ECO:0000313" key="10">
    <source>
        <dbReference type="Proteomes" id="UP001201463"/>
    </source>
</evidence>
<name>A0ABS8X9P4_9BURK</name>
<protein>
    <submittedName>
        <fullName evidence="9">Prepilin-type N-terminal cleavage/methylation domain-containing protein</fullName>
    </submittedName>
</protein>
<dbReference type="Pfam" id="PF07963">
    <property type="entry name" value="N_methyl"/>
    <property type="match status" value="1"/>
</dbReference>
<evidence type="ECO:0000256" key="6">
    <source>
        <dbReference type="ARBA" id="ARBA00022989"/>
    </source>
</evidence>
<reference evidence="9 10" key="1">
    <citation type="submission" date="2021-12" db="EMBL/GenBank/DDBJ databases">
        <title>Genome seq of p7.</title>
        <authorList>
            <person name="Seo T."/>
        </authorList>
    </citation>
    <scope>NUCLEOTIDE SEQUENCE [LARGE SCALE GENOMIC DNA]</scope>
    <source>
        <strain evidence="9 10">P7</strain>
    </source>
</reference>
<dbReference type="InterPro" id="IPR045584">
    <property type="entry name" value="Pilin-like"/>
</dbReference>
<evidence type="ECO:0000256" key="4">
    <source>
        <dbReference type="ARBA" id="ARBA00022519"/>
    </source>
</evidence>
<dbReference type="InterPro" id="IPR051621">
    <property type="entry name" value="T2SS_protein_J"/>
</dbReference>
<comment type="caution">
    <text evidence="9">The sequence shown here is derived from an EMBL/GenBank/DDBJ whole genome shotgun (WGS) entry which is preliminary data.</text>
</comment>
<evidence type="ECO:0000256" key="2">
    <source>
        <dbReference type="ARBA" id="ARBA00022475"/>
    </source>
</evidence>
<keyword evidence="10" id="KW-1185">Reference proteome</keyword>
<evidence type="ECO:0000256" key="3">
    <source>
        <dbReference type="ARBA" id="ARBA00022481"/>
    </source>
</evidence>
<keyword evidence="6 8" id="KW-1133">Transmembrane helix</keyword>
<dbReference type="InterPro" id="IPR012902">
    <property type="entry name" value="N_methyl_site"/>
</dbReference>
<gene>
    <name evidence="9" type="ORF">LXT12_10075</name>
</gene>
<organism evidence="9 10">
    <name type="scientific">Pelomonas caseinilytica</name>
    <dbReference type="NCBI Taxonomy" id="2906763"/>
    <lineage>
        <taxon>Bacteria</taxon>
        <taxon>Pseudomonadati</taxon>
        <taxon>Pseudomonadota</taxon>
        <taxon>Betaproteobacteria</taxon>
        <taxon>Burkholderiales</taxon>
        <taxon>Sphaerotilaceae</taxon>
        <taxon>Roseateles</taxon>
    </lineage>
</organism>
<dbReference type="PROSITE" id="PS00409">
    <property type="entry name" value="PROKAR_NTER_METHYL"/>
    <property type="match status" value="1"/>
</dbReference>
<proteinExistence type="predicted"/>
<keyword evidence="7 8" id="KW-0472">Membrane</keyword>
<dbReference type="NCBIfam" id="TIGR02532">
    <property type="entry name" value="IV_pilin_GFxxxE"/>
    <property type="match status" value="1"/>
</dbReference>
<dbReference type="Proteomes" id="UP001201463">
    <property type="component" value="Unassembled WGS sequence"/>
</dbReference>
<keyword evidence="4" id="KW-0997">Cell inner membrane</keyword>
<evidence type="ECO:0000313" key="9">
    <source>
        <dbReference type="EMBL" id="MCE4537596.1"/>
    </source>
</evidence>
<keyword evidence="5 8" id="KW-0812">Transmembrane</keyword>
<sequence length="212" mass="23041">MRAAARRPSGFTLVEVLVALVIMATMAAMAWKGIDALTRSREIAQQRLAQTARLQTVLAQWEVDLRAVQDSHSTVAPVAFDGGNLVLTRQATGGLQVVVWSLREGSLWRWESPAQRTVQDLSDQRQRGLQQLAERNPALRTFDGLAGWQLYCFWGNAWSNCQSTGGSGQSDAGPVNPKGSLQPPSGLRIALQFAEGSGLAGTLTRELEVTVR</sequence>
<keyword evidence="2" id="KW-1003">Cell membrane</keyword>
<dbReference type="RefSeq" id="WP_233391616.1">
    <property type="nucleotide sequence ID" value="NZ_JAJTWT010000003.1"/>
</dbReference>
<keyword evidence="3" id="KW-0488">Methylation</keyword>
<dbReference type="PANTHER" id="PTHR39583:SF2">
    <property type="entry name" value="TYPE II SECRETION SYSTEM PROTEIN J"/>
    <property type="match status" value="1"/>
</dbReference>
<comment type="subcellular location">
    <subcellularLocation>
        <location evidence="1">Cell inner membrane</location>
        <topology evidence="1">Single-pass membrane protein</topology>
    </subcellularLocation>
</comment>
<dbReference type="PANTHER" id="PTHR39583">
    <property type="entry name" value="TYPE II SECRETION SYSTEM PROTEIN J-RELATED"/>
    <property type="match status" value="1"/>
</dbReference>
<accession>A0ABS8X9P4</accession>
<dbReference type="SUPFAM" id="SSF54523">
    <property type="entry name" value="Pili subunits"/>
    <property type="match status" value="1"/>
</dbReference>
<dbReference type="EMBL" id="JAJTWT010000003">
    <property type="protein sequence ID" value="MCE4537596.1"/>
    <property type="molecule type" value="Genomic_DNA"/>
</dbReference>